<dbReference type="Gene3D" id="3.30.2310.40">
    <property type="match status" value="1"/>
</dbReference>
<dbReference type="RefSeq" id="WP_182688842.1">
    <property type="nucleotide sequence ID" value="NZ_JACHTF010000024.1"/>
</dbReference>
<reference evidence="1 2" key="1">
    <citation type="submission" date="2020-08" db="EMBL/GenBank/DDBJ databases">
        <authorList>
            <person name="Xu S."/>
            <person name="Li A."/>
        </authorList>
    </citation>
    <scope>NUCLEOTIDE SEQUENCE [LARGE SCALE GENOMIC DNA]</scope>
    <source>
        <strain evidence="1 2">119BY6-57</strain>
    </source>
</reference>
<dbReference type="EMBL" id="JACHTF010000024">
    <property type="protein sequence ID" value="MBB1062086.1"/>
    <property type="molecule type" value="Genomic_DNA"/>
</dbReference>
<dbReference type="GO" id="GO:0044010">
    <property type="term" value="P:single-species biofilm formation"/>
    <property type="evidence" value="ECO:0007669"/>
    <property type="project" value="InterPro"/>
</dbReference>
<dbReference type="GO" id="GO:0009372">
    <property type="term" value="P:quorum sensing"/>
    <property type="evidence" value="ECO:0007669"/>
    <property type="project" value="InterPro"/>
</dbReference>
<evidence type="ECO:0000313" key="1">
    <source>
        <dbReference type="EMBL" id="MBB1062086.1"/>
    </source>
</evidence>
<dbReference type="InterPro" id="IPR031451">
    <property type="entry name" value="MqsR_toxin"/>
</dbReference>
<sequence length="113" mass="12972">MVTQPPERKADADYSLTRVHELANRESVHYAGTRVQVDVANLGYGLEEICACLSSLRPTDFSHAERYTPRGPWHDVYKLAWGLPGRAPDDLYVKFRMDDDVLVIELCSFHQHR</sequence>
<gene>
    <name evidence="1" type="ORF">H4F98_16045</name>
</gene>
<comment type="caution">
    <text evidence="1">The sequence shown here is derived from an EMBL/GenBank/DDBJ whole genome shotgun (WGS) entry which is preliminary data.</text>
</comment>
<dbReference type="AlphaFoldDB" id="A0A7W3Y7L6"/>
<evidence type="ECO:0000313" key="2">
    <source>
        <dbReference type="Proteomes" id="UP000523196"/>
    </source>
</evidence>
<dbReference type="Proteomes" id="UP000523196">
    <property type="component" value="Unassembled WGS sequence"/>
</dbReference>
<protein>
    <submittedName>
        <fullName evidence="1">Type II toxin-antitoxin system MqsR family toxin</fullName>
    </submittedName>
</protein>
<dbReference type="Pfam" id="PF15723">
    <property type="entry name" value="MqsR_toxin"/>
    <property type="match status" value="1"/>
</dbReference>
<keyword evidence="2" id="KW-1185">Reference proteome</keyword>
<dbReference type="InterPro" id="IPR038493">
    <property type="entry name" value="MqsR_sf"/>
</dbReference>
<proteinExistence type="predicted"/>
<accession>A0A7W3Y7L6</accession>
<organism evidence="1 2">
    <name type="scientific">Marilutibacter spongiae</name>
    <dbReference type="NCBI Taxonomy" id="2025720"/>
    <lineage>
        <taxon>Bacteria</taxon>
        <taxon>Pseudomonadati</taxon>
        <taxon>Pseudomonadota</taxon>
        <taxon>Gammaproteobacteria</taxon>
        <taxon>Lysobacterales</taxon>
        <taxon>Lysobacteraceae</taxon>
        <taxon>Marilutibacter</taxon>
    </lineage>
</organism>
<name>A0A7W3Y7L6_9GAMM</name>
<dbReference type="GO" id="GO:0017148">
    <property type="term" value="P:negative regulation of translation"/>
    <property type="evidence" value="ECO:0007669"/>
    <property type="project" value="InterPro"/>
</dbReference>